<name>A0AA36IYZ8_9DINO</name>
<organism evidence="1 2">
    <name type="scientific">Effrenium voratum</name>
    <dbReference type="NCBI Taxonomy" id="2562239"/>
    <lineage>
        <taxon>Eukaryota</taxon>
        <taxon>Sar</taxon>
        <taxon>Alveolata</taxon>
        <taxon>Dinophyceae</taxon>
        <taxon>Suessiales</taxon>
        <taxon>Symbiodiniaceae</taxon>
        <taxon>Effrenium</taxon>
    </lineage>
</organism>
<evidence type="ECO:0000313" key="2">
    <source>
        <dbReference type="Proteomes" id="UP001178507"/>
    </source>
</evidence>
<comment type="caution">
    <text evidence="1">The sequence shown here is derived from an EMBL/GenBank/DDBJ whole genome shotgun (WGS) entry which is preliminary data.</text>
</comment>
<dbReference type="Proteomes" id="UP001178507">
    <property type="component" value="Unassembled WGS sequence"/>
</dbReference>
<sequence length="156" mass="17056">MTPDLLEGCTPTGRIEMTRTSVAGREIQGADFQGSVEMKECDSLTGPCETSTEGFRQWKCHKCLWDPRTEDDMRRLEEGSDLSDGRRLQIPGLGGIPGMGGVPGLFAGDDGRLATAPAAPAAQPVDWEAFLEPPRRTERRKRCRWCTLPCLGCGCL</sequence>
<accession>A0AA36IYZ8</accession>
<dbReference type="EMBL" id="CAUJNA010003217">
    <property type="protein sequence ID" value="CAJ1396089.1"/>
    <property type="molecule type" value="Genomic_DNA"/>
</dbReference>
<keyword evidence="2" id="KW-1185">Reference proteome</keyword>
<dbReference type="AlphaFoldDB" id="A0AA36IYZ8"/>
<protein>
    <submittedName>
        <fullName evidence="1">Uncharacterized protein</fullName>
    </submittedName>
</protein>
<evidence type="ECO:0000313" key="1">
    <source>
        <dbReference type="EMBL" id="CAJ1396089.1"/>
    </source>
</evidence>
<proteinExistence type="predicted"/>
<reference evidence="1" key="1">
    <citation type="submission" date="2023-08" db="EMBL/GenBank/DDBJ databases">
        <authorList>
            <person name="Chen Y."/>
            <person name="Shah S."/>
            <person name="Dougan E. K."/>
            <person name="Thang M."/>
            <person name="Chan C."/>
        </authorList>
    </citation>
    <scope>NUCLEOTIDE SEQUENCE</scope>
</reference>
<gene>
    <name evidence="1" type="ORF">EVOR1521_LOCUS20372</name>
</gene>